<comment type="caution">
    <text evidence="1">The sequence shown here is derived from an EMBL/GenBank/DDBJ whole genome shotgun (WGS) entry which is preliminary data.</text>
</comment>
<dbReference type="EMBL" id="WHWB01034529">
    <property type="protein sequence ID" value="KAJ7408683.1"/>
    <property type="molecule type" value="Genomic_DNA"/>
</dbReference>
<proteinExistence type="predicted"/>
<name>A0ABQ9CZA7_9PASS</name>
<reference evidence="1" key="1">
    <citation type="submission" date="2019-10" db="EMBL/GenBank/DDBJ databases">
        <authorList>
            <person name="Soares A.E.R."/>
            <person name="Aleixo A."/>
            <person name="Schneider P."/>
            <person name="Miyaki C.Y."/>
            <person name="Schneider M.P."/>
            <person name="Mello C."/>
            <person name="Vasconcelos A.T.R."/>
        </authorList>
    </citation>
    <scope>NUCLEOTIDE SEQUENCE</scope>
    <source>
        <tissue evidence="1">Muscle</tissue>
    </source>
</reference>
<organism evidence="1 2">
    <name type="scientific">Willisornis vidua</name>
    <name type="common">Xingu scale-backed antbird</name>
    <dbReference type="NCBI Taxonomy" id="1566151"/>
    <lineage>
        <taxon>Eukaryota</taxon>
        <taxon>Metazoa</taxon>
        <taxon>Chordata</taxon>
        <taxon>Craniata</taxon>
        <taxon>Vertebrata</taxon>
        <taxon>Euteleostomi</taxon>
        <taxon>Archelosauria</taxon>
        <taxon>Archosauria</taxon>
        <taxon>Dinosauria</taxon>
        <taxon>Saurischia</taxon>
        <taxon>Theropoda</taxon>
        <taxon>Coelurosauria</taxon>
        <taxon>Aves</taxon>
        <taxon>Neognathae</taxon>
        <taxon>Neoaves</taxon>
        <taxon>Telluraves</taxon>
        <taxon>Australaves</taxon>
        <taxon>Passeriformes</taxon>
        <taxon>Thamnophilidae</taxon>
        <taxon>Willisornis</taxon>
    </lineage>
</organism>
<dbReference type="Proteomes" id="UP001145742">
    <property type="component" value="Unassembled WGS sequence"/>
</dbReference>
<evidence type="ECO:0000313" key="2">
    <source>
        <dbReference type="Proteomes" id="UP001145742"/>
    </source>
</evidence>
<keyword evidence="2" id="KW-1185">Reference proteome</keyword>
<protein>
    <submittedName>
        <fullName evidence="1">Uncharacterized protein</fullName>
    </submittedName>
</protein>
<accession>A0ABQ9CZA7</accession>
<sequence>MIKDLESLALHGLLEIRAPRKQSVQKLALADRRDHMDFSYVEEQQMFSTTSPSLWAAPLIESVGLACASRGFLACASVTFSVELPPANNLKHRLQLDAQSEPVNCPFLSLRPKETGLSVERMAEVAVKLHRYSALRATCSSLGRGNLLALD</sequence>
<gene>
    <name evidence="1" type="ORF">WISP_119107</name>
</gene>
<evidence type="ECO:0000313" key="1">
    <source>
        <dbReference type="EMBL" id="KAJ7408683.1"/>
    </source>
</evidence>